<keyword evidence="2" id="KW-0732">Signal</keyword>
<evidence type="ECO:0000313" key="4">
    <source>
        <dbReference type="Proteomes" id="UP000604046"/>
    </source>
</evidence>
<feature type="transmembrane region" description="Helical" evidence="1">
    <location>
        <begin position="1096"/>
        <end position="1113"/>
    </location>
</feature>
<feature type="transmembrane region" description="Helical" evidence="1">
    <location>
        <begin position="1182"/>
        <end position="1203"/>
    </location>
</feature>
<feature type="transmembrane region" description="Helical" evidence="1">
    <location>
        <begin position="1145"/>
        <end position="1162"/>
    </location>
</feature>
<proteinExistence type="predicted"/>
<feature type="transmembrane region" description="Helical" evidence="1">
    <location>
        <begin position="1119"/>
        <end position="1138"/>
    </location>
</feature>
<sequence length="1506" mass="163903">MAQRMLPLVVTAMVNVALVSGSTSSGSCYNLTAHAVTCNVTESACDGGNMWYAPGYVSPRSGCCHCQASCENVSDSCSYYDAVEQPQDENWGCYDASVHRCDCDESEVGCAAKGADHSWTSGCRSCASQGSCYDVTSHAVSCDVPETACASPSSWYAPGYVSPRSGCCHCMASCQATSENCTYYDEIDPPQQETERWGCYDMASHSCECDTTEAACAGTWTRSCSSCDAEDNVATSGAATRGAVVALLVLLASFFLTEAGTGCYNVETHKCDCSTTESQCHAQQGAWTDGCRSCDAVSNEQHPECQKQYSWGCFDEASHACQCTVSERACDLAANKSWTHECWSCCHGSSWGCFVPGGGPESGCHCNIYEGACALDFPDATWSHQCFECEEDQERDNLEEPSSGNSDDAAVIAAVAVSATALVAAAGVGVYCLISRMLKPKPVNEPYNSPQIDNSDVVVGRAVPSAGTAGTALKAEILHVYSCAATTLRQFKRVYLSKPQHPPALNLPSCQDDDGQVPRLPPLFSVPQLPGPVVRSNSEPPLRLNTLAVEDEASPEEVAEEEQAEDEALSALDSYVKGRNSDLRAGDKLQGDVEAALRVGWWTVLLSLPIIIWPAAQKLQEIGSLQRVFLDFWGSMLLQFLFCVGPTLGVSVRYTLEGWLGTALATLNMLLLNNAGHWMAGGAFANRLEFNSTATNDTVITSRWLPLCNTNADLSYQGCMLNLNTDLMTEAEVAKAAVVLADTIVFMAIMLFFGFNTNVRLFSISTHIYLAMSFLDPSTGAFDLQPSLATNYFIIVSISSLAVVLCFLLPRPLTSTAQAQRILRETGSAVAMILESLPLTSSELCRGKAQAAMGEMTILMKDLDFHLGHMWFEDFSILRKRARYRRWLQAFAEILKTSMQNFDAVLCAAAAVPTKESEQMVNMLPSLRHQCALVSSTLNALMAVKTPDEVKPVVDVLLEKKQALQMQLASEFLQGQQPDRLLLPPALVFSLTLAGVVKDTCDSLSSLALYGLEEDTVRSCWWRSLQAHLEIKVYERQITHPRFVLRYTISLTLTFLIGWLGISNVIAPYSSTPASTVSVIIYTFTASSLPLTLRRLNGVVLGTVVGSIAQRVFAIQLPFRAVCFGIFQLVTVTALILVSFQSKQHGSLALLTVAFATSSSMPPNGLFRDYEVKLTSADGSFLFAKIVGTFIGVAVLLLVDLILSSSARRQAKQRMLRGLSRVSCFVKEVLDPEDLQPTEADDVEKGFQRQVDWQDKIYEDLDELANLLPYALDEPGTLPFQADLFRDLEKGLRMVTRHFRTILWAIQILEKPQKRMTLRAGSVIYKAKAKAAAAKSEPLLRGELFRPILATLAEEIQLMLSNMKVIVAGIYNKNDAEAEAVKDLLRSKLYTKPVSRAFCRITRSPWRTAWKVAALKEPMIEAAKPAAELPELGLPCLPEAPDTGAAVPSLRRCTSNPDLALHVGNMATDLAARDPGATPTSISPGFASRGLRSLAMRNRALASRMH</sequence>
<reference evidence="3" key="1">
    <citation type="submission" date="2021-02" db="EMBL/GenBank/DDBJ databases">
        <authorList>
            <person name="Dougan E. K."/>
            <person name="Rhodes N."/>
            <person name="Thang M."/>
            <person name="Chan C."/>
        </authorList>
    </citation>
    <scope>NUCLEOTIDE SEQUENCE</scope>
</reference>
<evidence type="ECO:0000256" key="1">
    <source>
        <dbReference type="SAM" id="Phobius"/>
    </source>
</evidence>
<feature type="transmembrane region" description="Helical" evidence="1">
    <location>
        <begin position="792"/>
        <end position="810"/>
    </location>
</feature>
<keyword evidence="1" id="KW-0812">Transmembrane</keyword>
<organism evidence="3 4">
    <name type="scientific">Symbiodinium natans</name>
    <dbReference type="NCBI Taxonomy" id="878477"/>
    <lineage>
        <taxon>Eukaryota</taxon>
        <taxon>Sar</taxon>
        <taxon>Alveolata</taxon>
        <taxon>Dinophyceae</taxon>
        <taxon>Suessiales</taxon>
        <taxon>Symbiodiniaceae</taxon>
        <taxon>Symbiodinium</taxon>
    </lineage>
</organism>
<feature type="transmembrane region" description="Helical" evidence="1">
    <location>
        <begin position="599"/>
        <end position="616"/>
    </location>
</feature>
<feature type="transmembrane region" description="Helical" evidence="1">
    <location>
        <begin position="736"/>
        <end position="755"/>
    </location>
</feature>
<feature type="transmembrane region" description="Helical" evidence="1">
    <location>
        <begin position="1043"/>
        <end position="1060"/>
    </location>
</feature>
<dbReference type="EMBL" id="CAJNDS010002126">
    <property type="protein sequence ID" value="CAE7341469.1"/>
    <property type="molecule type" value="Genomic_DNA"/>
</dbReference>
<gene>
    <name evidence="3" type="ORF">SNAT2548_LOCUS17867</name>
</gene>
<feature type="transmembrane region" description="Helical" evidence="1">
    <location>
        <begin position="636"/>
        <end position="656"/>
    </location>
</feature>
<name>A0A812P1R7_9DINO</name>
<keyword evidence="1" id="KW-0472">Membrane</keyword>
<evidence type="ECO:0000256" key="2">
    <source>
        <dbReference type="SAM" id="SignalP"/>
    </source>
</evidence>
<feature type="transmembrane region" description="Helical" evidence="1">
    <location>
        <begin position="409"/>
        <end position="434"/>
    </location>
</feature>
<keyword evidence="1" id="KW-1133">Transmembrane helix</keyword>
<dbReference type="OrthoDB" id="439856at2759"/>
<comment type="caution">
    <text evidence="3">The sequence shown here is derived from an EMBL/GenBank/DDBJ whole genome shotgun (WGS) entry which is preliminary data.</text>
</comment>
<dbReference type="Proteomes" id="UP000604046">
    <property type="component" value="Unassembled WGS sequence"/>
</dbReference>
<feature type="chain" id="PRO_5032293814" evidence="2">
    <location>
        <begin position="22"/>
        <end position="1506"/>
    </location>
</feature>
<feature type="signal peptide" evidence="2">
    <location>
        <begin position="1"/>
        <end position="21"/>
    </location>
</feature>
<accession>A0A812P1R7</accession>
<feature type="transmembrane region" description="Helical" evidence="1">
    <location>
        <begin position="1066"/>
        <end position="1084"/>
    </location>
</feature>
<protein>
    <submittedName>
        <fullName evidence="3">Uncharacterized protein</fullName>
    </submittedName>
</protein>
<dbReference type="PROSITE" id="PS51257">
    <property type="entry name" value="PROKAR_LIPOPROTEIN"/>
    <property type="match status" value="1"/>
</dbReference>
<evidence type="ECO:0000313" key="3">
    <source>
        <dbReference type="EMBL" id="CAE7341469.1"/>
    </source>
</evidence>
<keyword evidence="4" id="KW-1185">Reference proteome</keyword>